<dbReference type="NCBIfam" id="TIGR01641">
    <property type="entry name" value="phageSPP1_gp7"/>
    <property type="match status" value="1"/>
</dbReference>
<organism evidence="2 3">
    <name type="scientific">Cytobacillus gottheilii</name>
    <dbReference type="NCBI Taxonomy" id="859144"/>
    <lineage>
        <taxon>Bacteria</taxon>
        <taxon>Bacillati</taxon>
        <taxon>Bacillota</taxon>
        <taxon>Bacilli</taxon>
        <taxon>Bacillales</taxon>
        <taxon>Bacillaceae</taxon>
        <taxon>Cytobacillus</taxon>
    </lineage>
</organism>
<keyword evidence="3" id="KW-1185">Reference proteome</keyword>
<sequence length="342" mass="39609">MKSQEYWRKRFEALEERLLKDGDKANKEIINQYQIALASLEKDLLKWYTRLGVNNDNITLADARKLLSKNELKEFKWDVREYIKYGEQNALNQQWIRQLENASARVHISYLEAMRLQIQQQVEVIFAQQQENITALSTTLISESYYQTIFEVQKGLTVGWAIPALDPKRISRVALKPWAPDGLNFSDRIWKNKTELINVLHNELSQSIIRGDSPDGMIKLISEKFDVSKRKAGRLIMTESAFFASASQKETFNDLNVDKFEIVATLDNKTSKICQDLDGKVFDMKDYEVGTTAPPFHAWCRTVTVPYFDDNFGERAARGADGKTYYVPANITYKEWKEKYAS</sequence>
<accession>A0ABX8FCS5</accession>
<evidence type="ECO:0000313" key="2">
    <source>
        <dbReference type="EMBL" id="QVY60942.1"/>
    </source>
</evidence>
<dbReference type="Pfam" id="PF04233">
    <property type="entry name" value="Phage_Mu_F"/>
    <property type="match status" value="1"/>
</dbReference>
<evidence type="ECO:0000259" key="1">
    <source>
        <dbReference type="Pfam" id="PF04233"/>
    </source>
</evidence>
<gene>
    <name evidence="2" type="ORF">J1899_18515</name>
</gene>
<protein>
    <submittedName>
        <fullName evidence="2">Minor capsid protein</fullName>
    </submittedName>
</protein>
<dbReference type="EMBL" id="CP071709">
    <property type="protein sequence ID" value="QVY60942.1"/>
    <property type="molecule type" value="Genomic_DNA"/>
</dbReference>
<feature type="domain" description="Phage head morphogenesis" evidence="1">
    <location>
        <begin position="199"/>
        <end position="304"/>
    </location>
</feature>
<evidence type="ECO:0000313" key="3">
    <source>
        <dbReference type="Proteomes" id="UP000679247"/>
    </source>
</evidence>
<dbReference type="RefSeq" id="WP_214475765.1">
    <property type="nucleotide sequence ID" value="NZ_CP071709.1"/>
</dbReference>
<proteinExistence type="predicted"/>
<name>A0ABX8FCS5_9BACI</name>
<dbReference type="InterPro" id="IPR006528">
    <property type="entry name" value="Phage_head_morphogenesis_dom"/>
</dbReference>
<dbReference type="Proteomes" id="UP000679247">
    <property type="component" value="Chromosome"/>
</dbReference>
<reference evidence="2 3" key="1">
    <citation type="submission" date="2021-03" db="EMBL/GenBank/DDBJ databases">
        <title>The first data on the complete genome of the tetrodotoxin-producing bacterium.</title>
        <authorList>
            <person name="Melnikova D.I."/>
            <person name="Nijland R."/>
            <person name="Magarlamov T.Y."/>
        </authorList>
    </citation>
    <scope>NUCLEOTIDE SEQUENCE [LARGE SCALE GENOMIC DNA]</scope>
    <source>
        <strain evidence="2 3">1839</strain>
    </source>
</reference>